<dbReference type="InterPro" id="IPR042230">
    <property type="entry name" value="CusF_sf"/>
</dbReference>
<evidence type="ECO:0000313" key="3">
    <source>
        <dbReference type="Proteomes" id="UP000585363"/>
    </source>
</evidence>
<gene>
    <name evidence="2" type="ORF">GW590_20985</name>
</gene>
<keyword evidence="1" id="KW-0732">Signal</keyword>
<organism evidence="2 3">
    <name type="scientific">Rouxiella aceris</name>
    <dbReference type="NCBI Taxonomy" id="2703884"/>
    <lineage>
        <taxon>Bacteria</taxon>
        <taxon>Pseudomonadati</taxon>
        <taxon>Pseudomonadota</taxon>
        <taxon>Gammaproteobacteria</taxon>
        <taxon>Enterobacterales</taxon>
        <taxon>Yersiniaceae</taxon>
        <taxon>Rouxiella</taxon>
    </lineage>
</organism>
<proteinExistence type="predicted"/>
<dbReference type="InterPro" id="IPR021647">
    <property type="entry name" value="CusF_Ec"/>
</dbReference>
<reference evidence="2 3" key="2">
    <citation type="submission" date="2020-06" db="EMBL/GenBank/DDBJ databases">
        <title>Polyphasic characterization of a Rahnella strain isolated from tree sap.</title>
        <authorList>
            <person name="Kim I.S."/>
        </authorList>
    </citation>
    <scope>NUCLEOTIDE SEQUENCE [LARGE SCALE GENOMIC DNA]</scope>
    <source>
        <strain evidence="2 3">SAP-1</strain>
    </source>
</reference>
<accession>A0A848MQI1</accession>
<evidence type="ECO:0000313" key="2">
    <source>
        <dbReference type="EMBL" id="NMP29329.1"/>
    </source>
</evidence>
<feature type="signal peptide" evidence="1">
    <location>
        <begin position="1"/>
        <end position="22"/>
    </location>
</feature>
<evidence type="ECO:0000256" key="1">
    <source>
        <dbReference type="SAM" id="SignalP"/>
    </source>
</evidence>
<dbReference type="EMBL" id="JAADJU010000013">
    <property type="protein sequence ID" value="NMP29329.1"/>
    <property type="molecule type" value="Genomic_DNA"/>
</dbReference>
<keyword evidence="3" id="KW-1185">Reference proteome</keyword>
<dbReference type="AlphaFoldDB" id="A0A848MQI1"/>
<dbReference type="Pfam" id="PF11604">
    <property type="entry name" value="CusF_Ec"/>
    <property type="match status" value="1"/>
</dbReference>
<dbReference type="Proteomes" id="UP000585363">
    <property type="component" value="Unassembled WGS sequence"/>
</dbReference>
<dbReference type="RefSeq" id="WP_169405044.1">
    <property type="nucleotide sequence ID" value="NZ_JAADJU010000013.1"/>
</dbReference>
<sequence>MRRLIQVALIACSLTTIFSVQAAEQAASSAAQQQLVQAQGVVKEIDYQNSKVSIAHQAIPAISWPAMTMRFTFASASQLSAIKVGDQVNFSFVQQGPLAVLKNIAVKN</sequence>
<name>A0A848MQI1_9GAMM</name>
<reference evidence="2 3" key="1">
    <citation type="submission" date="2020-01" db="EMBL/GenBank/DDBJ databases">
        <authorList>
            <person name="Lee S.D."/>
        </authorList>
    </citation>
    <scope>NUCLEOTIDE SEQUENCE [LARGE SCALE GENOMIC DNA]</scope>
    <source>
        <strain evidence="2 3">SAP-1</strain>
    </source>
</reference>
<protein>
    <submittedName>
        <fullName evidence="2">Copper ABC transporter substrate-binding protein</fullName>
    </submittedName>
</protein>
<feature type="chain" id="PRO_5032535038" evidence="1">
    <location>
        <begin position="23"/>
        <end position="108"/>
    </location>
</feature>
<comment type="caution">
    <text evidence="2">The sequence shown here is derived from an EMBL/GenBank/DDBJ whole genome shotgun (WGS) entry which is preliminary data.</text>
</comment>
<dbReference type="Gene3D" id="2.40.50.320">
    <property type="entry name" value="Copper binding periplasmic protein CusF"/>
    <property type="match status" value="1"/>
</dbReference>